<keyword evidence="5" id="KW-0378">Hydrolase</keyword>
<dbReference type="PANTHER" id="PTHR47965:SF12">
    <property type="entry name" value="ASPARTIC PROTEINASE 3-RELATED"/>
    <property type="match status" value="1"/>
</dbReference>
<feature type="signal peptide" evidence="7">
    <location>
        <begin position="1"/>
        <end position="18"/>
    </location>
</feature>
<evidence type="ECO:0000259" key="8">
    <source>
        <dbReference type="PROSITE" id="PS51767"/>
    </source>
</evidence>
<dbReference type="Gene3D" id="2.40.70.10">
    <property type="entry name" value="Acid Proteases"/>
    <property type="match status" value="2"/>
</dbReference>
<evidence type="ECO:0000256" key="2">
    <source>
        <dbReference type="ARBA" id="ARBA00022670"/>
    </source>
</evidence>
<evidence type="ECO:0000256" key="7">
    <source>
        <dbReference type="SAM" id="SignalP"/>
    </source>
</evidence>
<dbReference type="GO" id="GO:0006508">
    <property type="term" value="P:proteolysis"/>
    <property type="evidence" value="ECO:0007669"/>
    <property type="project" value="UniProtKB-KW"/>
</dbReference>
<feature type="domain" description="Peptidase A1" evidence="8">
    <location>
        <begin position="55"/>
        <end position="414"/>
    </location>
</feature>
<dbReference type="AlphaFoldDB" id="A0A9W9CSA6"/>
<dbReference type="GO" id="GO:0031505">
    <property type="term" value="P:fungal-type cell wall organization"/>
    <property type="evidence" value="ECO:0007669"/>
    <property type="project" value="TreeGrafter"/>
</dbReference>
<dbReference type="GO" id="GO:0009277">
    <property type="term" value="C:fungal-type cell wall"/>
    <property type="evidence" value="ECO:0007669"/>
    <property type="project" value="TreeGrafter"/>
</dbReference>
<comment type="caution">
    <text evidence="9">The sequence shown here is derived from an EMBL/GenBank/DDBJ whole genome shotgun (WGS) entry which is preliminary data.</text>
</comment>
<dbReference type="GO" id="GO:0004190">
    <property type="term" value="F:aspartic-type endopeptidase activity"/>
    <property type="evidence" value="ECO:0007669"/>
    <property type="project" value="UniProtKB-KW"/>
</dbReference>
<keyword evidence="6" id="KW-0865">Zymogen</keyword>
<gene>
    <name evidence="9" type="ORF">N0V93_009002</name>
</gene>
<dbReference type="InterPro" id="IPR033121">
    <property type="entry name" value="PEPTIDASE_A1"/>
</dbReference>
<dbReference type="Proteomes" id="UP001140453">
    <property type="component" value="Unassembled WGS sequence"/>
</dbReference>
<evidence type="ECO:0000256" key="3">
    <source>
        <dbReference type="ARBA" id="ARBA00022729"/>
    </source>
</evidence>
<dbReference type="InterPro" id="IPR001461">
    <property type="entry name" value="Aspartic_peptidase_A1"/>
</dbReference>
<dbReference type="PROSITE" id="PS51767">
    <property type="entry name" value="PEPTIDASE_A1"/>
    <property type="match status" value="1"/>
</dbReference>
<keyword evidence="10" id="KW-1185">Reference proteome</keyword>
<keyword evidence="3 7" id="KW-0732">Signal</keyword>
<dbReference type="CDD" id="cd05471">
    <property type="entry name" value="pepsin_like"/>
    <property type="match status" value="1"/>
</dbReference>
<feature type="chain" id="PRO_5040958591" description="Peptidase A1 domain-containing protein" evidence="7">
    <location>
        <begin position="19"/>
        <end position="435"/>
    </location>
</feature>
<protein>
    <recommendedName>
        <fullName evidence="8">Peptidase A1 domain-containing protein</fullName>
    </recommendedName>
</protein>
<evidence type="ECO:0000313" key="9">
    <source>
        <dbReference type="EMBL" id="KAJ4386110.1"/>
    </source>
</evidence>
<sequence length="435" mass="46401">MVRTALVAALAAASVVTAKPTTSNRKAPQYAVKRNATVPTVHFPLNYKYGGNYKIATAVSVPWSNSTIDVVYDQGSENFWLMAPNATVNWGCNSLACQGPCNATESSPYDYEQSSTATTSPFSSGYMYGMFDKILVGDIAVNDTLTFVNVAGVESTIPGIEVALENYLQNRIGMYNNSCSAVPEHDVGILGISPYQHNSNRNTTGPHVRKNLLDRGQIGANVHSFWMDEAPAEFDATFTGGGLMGGIDTSKYTGDLVKVPYLTPELEKEQTTVGYYVSVPTVSVGGTTFKKDDSLTSCFLDSGTHIDDIPIPYDDDDLFFNASGIAYDPVGRVAWPGDCDSVPSDVTIDFTWAGVNANETVTVKVPIRNYVRGNASPAGWCTLNMSPGGCLLAAPFSTAAFFAADDERNEVALAQGGVSARGSSPDAASIVERIP</sequence>
<dbReference type="InterPro" id="IPR021109">
    <property type="entry name" value="Peptidase_aspartic_dom_sf"/>
</dbReference>
<dbReference type="OrthoDB" id="771136at2759"/>
<organism evidence="9 10">
    <name type="scientific">Gnomoniopsis smithogilvyi</name>
    <dbReference type="NCBI Taxonomy" id="1191159"/>
    <lineage>
        <taxon>Eukaryota</taxon>
        <taxon>Fungi</taxon>
        <taxon>Dikarya</taxon>
        <taxon>Ascomycota</taxon>
        <taxon>Pezizomycotina</taxon>
        <taxon>Sordariomycetes</taxon>
        <taxon>Sordariomycetidae</taxon>
        <taxon>Diaporthales</taxon>
        <taxon>Gnomoniaceae</taxon>
        <taxon>Gnomoniopsis</taxon>
    </lineage>
</organism>
<dbReference type="Pfam" id="PF00026">
    <property type="entry name" value="Asp"/>
    <property type="match status" value="1"/>
</dbReference>
<reference evidence="9" key="1">
    <citation type="submission" date="2022-10" db="EMBL/GenBank/DDBJ databases">
        <title>Tapping the CABI collections for fungal endophytes: first genome assemblies for Collariella, Neodidymelliopsis, Ascochyta clinopodiicola, Didymella pomorum, Didymosphaeria variabile, Neocosmospora piperis and Neocucurbitaria cava.</title>
        <authorList>
            <person name="Hill R."/>
        </authorList>
    </citation>
    <scope>NUCLEOTIDE SEQUENCE</scope>
    <source>
        <strain evidence="9">IMI 355082</strain>
    </source>
</reference>
<keyword evidence="2" id="KW-0645">Protease</keyword>
<evidence type="ECO:0000313" key="10">
    <source>
        <dbReference type="Proteomes" id="UP001140453"/>
    </source>
</evidence>
<dbReference type="SUPFAM" id="SSF50630">
    <property type="entry name" value="Acid proteases"/>
    <property type="match status" value="1"/>
</dbReference>
<evidence type="ECO:0000256" key="6">
    <source>
        <dbReference type="ARBA" id="ARBA00023145"/>
    </source>
</evidence>
<accession>A0A9W9CSA6</accession>
<dbReference type="EMBL" id="JAPEVB010000006">
    <property type="protein sequence ID" value="KAJ4386110.1"/>
    <property type="molecule type" value="Genomic_DNA"/>
</dbReference>
<evidence type="ECO:0000256" key="4">
    <source>
        <dbReference type="ARBA" id="ARBA00022750"/>
    </source>
</evidence>
<keyword evidence="4" id="KW-0064">Aspartyl protease</keyword>
<evidence type="ECO:0000256" key="5">
    <source>
        <dbReference type="ARBA" id="ARBA00022801"/>
    </source>
</evidence>
<proteinExistence type="inferred from homology"/>
<comment type="similarity">
    <text evidence="1">Belongs to the peptidase A1 family.</text>
</comment>
<evidence type="ECO:0000256" key="1">
    <source>
        <dbReference type="ARBA" id="ARBA00007447"/>
    </source>
</evidence>
<dbReference type="PANTHER" id="PTHR47965">
    <property type="entry name" value="ASPARTYL PROTEASE-RELATED"/>
    <property type="match status" value="1"/>
</dbReference>
<dbReference type="InterPro" id="IPR034164">
    <property type="entry name" value="Pepsin-like_dom"/>
</dbReference>
<dbReference type="GO" id="GO:0005576">
    <property type="term" value="C:extracellular region"/>
    <property type="evidence" value="ECO:0007669"/>
    <property type="project" value="TreeGrafter"/>
</dbReference>
<name>A0A9W9CSA6_9PEZI</name>